<gene>
    <name evidence="1" type="ORF">HMPREF3226_00562</name>
</gene>
<protein>
    <submittedName>
        <fullName evidence="1">Uncharacterized protein</fullName>
    </submittedName>
</protein>
<keyword evidence="2" id="KW-1185">Reference proteome</keyword>
<dbReference type="AlphaFoldDB" id="A0A133QJH3"/>
<evidence type="ECO:0000313" key="2">
    <source>
        <dbReference type="Proteomes" id="UP000070533"/>
    </source>
</evidence>
<evidence type="ECO:0000313" key="1">
    <source>
        <dbReference type="EMBL" id="KXA43027.1"/>
    </source>
</evidence>
<dbReference type="Proteomes" id="UP000070533">
    <property type="component" value="Unassembled WGS sequence"/>
</dbReference>
<reference evidence="2" key="1">
    <citation type="submission" date="2016-01" db="EMBL/GenBank/DDBJ databases">
        <authorList>
            <person name="Mitreva M."/>
            <person name="Pepin K.H."/>
            <person name="Mihindukulasuriya K.A."/>
            <person name="Fulton R."/>
            <person name="Fronick C."/>
            <person name="O'Laughlin M."/>
            <person name="Miner T."/>
            <person name="Herter B."/>
            <person name="Rosa B.A."/>
            <person name="Cordes M."/>
            <person name="Tomlinson C."/>
            <person name="Wollam A."/>
            <person name="Palsikar V.B."/>
            <person name="Mardis E.R."/>
            <person name="Wilson R.K."/>
        </authorList>
    </citation>
    <scope>NUCLEOTIDE SEQUENCE [LARGE SCALE GENOMIC DNA]</scope>
    <source>
        <strain evidence="2">MJR7716</strain>
    </source>
</reference>
<proteinExistence type="predicted"/>
<dbReference type="PATRIC" id="fig|28128.5.peg.566"/>
<dbReference type="EMBL" id="LRQG01000021">
    <property type="protein sequence ID" value="KXA43027.1"/>
    <property type="molecule type" value="Genomic_DNA"/>
</dbReference>
<sequence>MFSIFWLLNGGKGTDIFSNNKKKQQFLQKFVALREIIPDKMRENQILPIYI</sequence>
<dbReference type="STRING" id="28128.HMPREF3226_00562"/>
<name>A0A133QJH3_9BACT</name>
<comment type="caution">
    <text evidence="1">The sequence shown here is derived from an EMBL/GenBank/DDBJ whole genome shotgun (WGS) entry which is preliminary data.</text>
</comment>
<accession>A0A133QJH3</accession>
<organism evidence="1 2">
    <name type="scientific">Prevotella corporis</name>
    <dbReference type="NCBI Taxonomy" id="28128"/>
    <lineage>
        <taxon>Bacteria</taxon>
        <taxon>Pseudomonadati</taxon>
        <taxon>Bacteroidota</taxon>
        <taxon>Bacteroidia</taxon>
        <taxon>Bacteroidales</taxon>
        <taxon>Prevotellaceae</taxon>
        <taxon>Prevotella</taxon>
    </lineage>
</organism>